<evidence type="ECO:0000313" key="2">
    <source>
        <dbReference type="EMBL" id="GAA4020918.1"/>
    </source>
</evidence>
<evidence type="ECO:0000259" key="1">
    <source>
        <dbReference type="Pfam" id="PF19319"/>
    </source>
</evidence>
<feature type="domain" description="DUF5919" evidence="1">
    <location>
        <begin position="117"/>
        <end position="241"/>
    </location>
</feature>
<organism evidence="2 3">
    <name type="scientific">Allokutzneria multivorans</name>
    <dbReference type="NCBI Taxonomy" id="1142134"/>
    <lineage>
        <taxon>Bacteria</taxon>
        <taxon>Bacillati</taxon>
        <taxon>Actinomycetota</taxon>
        <taxon>Actinomycetes</taxon>
        <taxon>Pseudonocardiales</taxon>
        <taxon>Pseudonocardiaceae</taxon>
        <taxon>Allokutzneria</taxon>
    </lineage>
</organism>
<keyword evidence="3" id="KW-1185">Reference proteome</keyword>
<protein>
    <submittedName>
        <fullName evidence="2">DUF5919 domain-containing protein</fullName>
    </submittedName>
</protein>
<gene>
    <name evidence="2" type="ORF">GCM10022247_51300</name>
</gene>
<dbReference type="EMBL" id="BAABAL010000018">
    <property type="protein sequence ID" value="GAA4020918.1"/>
    <property type="molecule type" value="Genomic_DNA"/>
</dbReference>
<name>A0ABP7T4J7_9PSEU</name>
<dbReference type="Proteomes" id="UP001501747">
    <property type="component" value="Unassembled WGS sequence"/>
</dbReference>
<proteinExistence type="predicted"/>
<dbReference type="RefSeq" id="WP_344879584.1">
    <property type="nucleotide sequence ID" value="NZ_BAABAL010000018.1"/>
</dbReference>
<dbReference type="Gene3D" id="1.10.260.40">
    <property type="entry name" value="lambda repressor-like DNA-binding domains"/>
    <property type="match status" value="1"/>
</dbReference>
<comment type="caution">
    <text evidence="2">The sequence shown here is derived from an EMBL/GenBank/DDBJ whole genome shotgun (WGS) entry which is preliminary data.</text>
</comment>
<accession>A0ABP7T4J7</accession>
<reference evidence="3" key="1">
    <citation type="journal article" date="2019" name="Int. J. Syst. Evol. Microbiol.">
        <title>The Global Catalogue of Microorganisms (GCM) 10K type strain sequencing project: providing services to taxonomists for standard genome sequencing and annotation.</title>
        <authorList>
            <consortium name="The Broad Institute Genomics Platform"/>
            <consortium name="The Broad Institute Genome Sequencing Center for Infectious Disease"/>
            <person name="Wu L."/>
            <person name="Ma J."/>
        </authorList>
    </citation>
    <scope>NUCLEOTIDE SEQUENCE [LARGE SCALE GENOMIC DNA]</scope>
    <source>
        <strain evidence="3">JCM 17342</strain>
    </source>
</reference>
<dbReference type="InterPro" id="IPR010982">
    <property type="entry name" value="Lambda_DNA-bd_dom_sf"/>
</dbReference>
<dbReference type="InterPro" id="IPR045697">
    <property type="entry name" value="DUF5919"/>
</dbReference>
<evidence type="ECO:0000313" key="3">
    <source>
        <dbReference type="Proteomes" id="UP001501747"/>
    </source>
</evidence>
<dbReference type="Pfam" id="PF19319">
    <property type="entry name" value="DUF5919"/>
    <property type="match status" value="1"/>
</dbReference>
<sequence length="243" mass="27420">MANQRLKEALQRNGFDLERAAGVTGVDRKTVERWITQGRVPYPRHRRAIATLVSEAEDYLWPDSVTPELAESELVKLYPRRSDVPTDLWDRLLDTATDRVEALSLAALFLVERPDFAKQLRAKAAQGTRVRLLFGDPGAREAAKRSEEEQLGRGTVAARIRNALAFVRPLADVAGIEIRLHKRTLYNSVFRFDDEMVVNTHVFGVPGGHAPAMHLRKLSSSHMFETYATSFETVWAGAERVRL</sequence>